<feature type="domain" description="AAA+ ATPase" evidence="11">
    <location>
        <begin position="21"/>
        <end position="530"/>
    </location>
</feature>
<keyword evidence="10" id="KW-0175">Coiled coil</keyword>
<dbReference type="Proteomes" id="UP000264141">
    <property type="component" value="Unassembled WGS sequence"/>
</dbReference>
<sequence>MLTELRIENFAIIDRLELYFRPGLITFTGETGAGKSIILDAIAAVIGGKADVTMIRAGAERALVEASFHLTPETQADVQELLEREGLLDEPDQLTLSREIRREGRSVARINGRAANLALVRELGAHLVDIHGQSEHLSLLNVRQHIHLLDRFAACQPELEVYQSIYGQLQGVRRELHRLRLAEQDAERRTDLLTYQLQEIEAAHLKPDEETALRQERDRLANAEHLASSAQQALALLDEGTPDAPALTDLAGQVLQLVSGISRIDPSQQSLTEQADTIAELAGDLAHELRSYLDQIEFNPRRLAQVEERLDLLIKLQRKYGGSIEAVLAFAQKAREELETIAHATERIAELEEKEARLLEELGRAALALSEKRKEAARRLEEGVERELAELSMAGARFSVDFRTEPLPEGLPWPGGERVAFDATGCDRVEFLIAPNPGEGLKPLVKIASGGETSRLMLALKNVLARADFIPTLIFDEIDQGIGGRVGGVVGEKLWMLGRRHAVLCVTHLPQLAAFGDQHFSVRKLVKGGRTLTQVKPLEGAERLEELALMLGGPGEANLNAARETLTWAQARARQLQDR</sequence>
<dbReference type="NCBIfam" id="TIGR00634">
    <property type="entry name" value="recN"/>
    <property type="match status" value="1"/>
</dbReference>
<keyword evidence="4" id="KW-0547">Nucleotide-binding</keyword>
<protein>
    <recommendedName>
        <fullName evidence="3 9">DNA repair protein RecN</fullName>
    </recommendedName>
    <alternativeName>
        <fullName evidence="8 9">Recombination protein N</fullName>
    </alternativeName>
</protein>
<dbReference type="SUPFAM" id="SSF52540">
    <property type="entry name" value="P-loop containing nucleoside triphosphate hydrolases"/>
    <property type="match status" value="2"/>
</dbReference>
<feature type="coiled-coil region" evidence="10">
    <location>
        <begin position="334"/>
        <end position="394"/>
    </location>
</feature>
<dbReference type="InterPro" id="IPR004604">
    <property type="entry name" value="DNA_recomb/repair_RecN"/>
</dbReference>
<evidence type="ECO:0000256" key="3">
    <source>
        <dbReference type="ARBA" id="ARBA00021315"/>
    </source>
</evidence>
<evidence type="ECO:0000256" key="7">
    <source>
        <dbReference type="ARBA" id="ARBA00023204"/>
    </source>
</evidence>
<reference evidence="12 13" key="1">
    <citation type="journal article" date="2018" name="Nat. Biotechnol.">
        <title>A standardized bacterial taxonomy based on genome phylogeny substantially revises the tree of life.</title>
        <authorList>
            <person name="Parks D.H."/>
            <person name="Chuvochina M."/>
            <person name="Waite D.W."/>
            <person name="Rinke C."/>
            <person name="Skarshewski A."/>
            <person name="Chaumeil P.A."/>
            <person name="Hugenholtz P."/>
        </authorList>
    </citation>
    <scope>NUCLEOTIDE SEQUENCE [LARGE SCALE GENOMIC DNA]</scope>
    <source>
        <strain evidence="12">UBA8781</strain>
    </source>
</reference>
<dbReference type="GO" id="GO:0009432">
    <property type="term" value="P:SOS response"/>
    <property type="evidence" value="ECO:0007669"/>
    <property type="project" value="TreeGrafter"/>
</dbReference>
<dbReference type="GO" id="GO:0043590">
    <property type="term" value="C:bacterial nucleoid"/>
    <property type="evidence" value="ECO:0007669"/>
    <property type="project" value="TreeGrafter"/>
</dbReference>
<dbReference type="EMBL" id="DPBP01000008">
    <property type="protein sequence ID" value="HCE16601.1"/>
    <property type="molecule type" value="Genomic_DNA"/>
</dbReference>
<dbReference type="CDD" id="cd03241">
    <property type="entry name" value="ABC_RecN"/>
    <property type="match status" value="2"/>
</dbReference>
<evidence type="ECO:0000256" key="8">
    <source>
        <dbReference type="ARBA" id="ARBA00033408"/>
    </source>
</evidence>
<accession>A0A3D1JDE0</accession>
<dbReference type="InterPro" id="IPR003593">
    <property type="entry name" value="AAA+_ATPase"/>
</dbReference>
<comment type="caution">
    <text evidence="12">The sequence shown here is derived from an EMBL/GenBank/DDBJ whole genome shotgun (WGS) entry which is preliminary data.</text>
</comment>
<dbReference type="PIRSF" id="PIRSF003128">
    <property type="entry name" value="RecN"/>
    <property type="match status" value="1"/>
</dbReference>
<dbReference type="PANTHER" id="PTHR11059">
    <property type="entry name" value="DNA REPAIR PROTEIN RECN"/>
    <property type="match status" value="1"/>
</dbReference>
<evidence type="ECO:0000256" key="4">
    <source>
        <dbReference type="ARBA" id="ARBA00022741"/>
    </source>
</evidence>
<name>A0A3D1JDE0_9CHLR</name>
<evidence type="ECO:0000313" key="13">
    <source>
        <dbReference type="Proteomes" id="UP000264141"/>
    </source>
</evidence>
<dbReference type="GO" id="GO:0006310">
    <property type="term" value="P:DNA recombination"/>
    <property type="evidence" value="ECO:0007669"/>
    <property type="project" value="InterPro"/>
</dbReference>
<keyword evidence="5 9" id="KW-0227">DNA damage</keyword>
<dbReference type="SMART" id="SM00382">
    <property type="entry name" value="AAA"/>
    <property type="match status" value="1"/>
</dbReference>
<evidence type="ECO:0000256" key="5">
    <source>
        <dbReference type="ARBA" id="ARBA00022763"/>
    </source>
</evidence>
<gene>
    <name evidence="12" type="primary">recN</name>
    <name evidence="12" type="ORF">DEQ80_01950</name>
</gene>
<dbReference type="AlphaFoldDB" id="A0A3D1JDE0"/>
<dbReference type="FunFam" id="3.40.50.300:FF:000356">
    <property type="entry name" value="DNA repair protein RecN"/>
    <property type="match status" value="1"/>
</dbReference>
<dbReference type="FunFam" id="3.40.50.300:FF:000319">
    <property type="entry name" value="DNA repair protein RecN"/>
    <property type="match status" value="1"/>
</dbReference>
<proteinExistence type="inferred from homology"/>
<evidence type="ECO:0000259" key="11">
    <source>
        <dbReference type="SMART" id="SM00382"/>
    </source>
</evidence>
<dbReference type="STRING" id="229919.GCA_001050195_03005"/>
<dbReference type="GO" id="GO:0006281">
    <property type="term" value="P:DNA repair"/>
    <property type="evidence" value="ECO:0007669"/>
    <property type="project" value="UniProtKB-KW"/>
</dbReference>
<evidence type="ECO:0000256" key="10">
    <source>
        <dbReference type="SAM" id="Coils"/>
    </source>
</evidence>
<dbReference type="Pfam" id="PF02463">
    <property type="entry name" value="SMC_N"/>
    <property type="match status" value="1"/>
</dbReference>
<evidence type="ECO:0000256" key="9">
    <source>
        <dbReference type="PIRNR" id="PIRNR003128"/>
    </source>
</evidence>
<evidence type="ECO:0000256" key="1">
    <source>
        <dbReference type="ARBA" id="ARBA00003618"/>
    </source>
</evidence>
<organism evidence="12 13">
    <name type="scientific">Anaerolinea thermolimosa</name>
    <dbReference type="NCBI Taxonomy" id="229919"/>
    <lineage>
        <taxon>Bacteria</taxon>
        <taxon>Bacillati</taxon>
        <taxon>Chloroflexota</taxon>
        <taxon>Anaerolineae</taxon>
        <taxon>Anaerolineales</taxon>
        <taxon>Anaerolineaceae</taxon>
        <taxon>Anaerolinea</taxon>
    </lineage>
</organism>
<comment type="function">
    <text evidence="1 9">May be involved in recombinational repair of damaged DNA.</text>
</comment>
<evidence type="ECO:0000256" key="2">
    <source>
        <dbReference type="ARBA" id="ARBA00009441"/>
    </source>
</evidence>
<dbReference type="Gene3D" id="3.40.50.300">
    <property type="entry name" value="P-loop containing nucleotide triphosphate hydrolases"/>
    <property type="match status" value="2"/>
</dbReference>
<evidence type="ECO:0000313" key="12">
    <source>
        <dbReference type="EMBL" id="HCE16601.1"/>
    </source>
</evidence>
<dbReference type="InterPro" id="IPR027417">
    <property type="entry name" value="P-loop_NTPase"/>
</dbReference>
<keyword evidence="6" id="KW-0067">ATP-binding</keyword>
<evidence type="ECO:0000256" key="6">
    <source>
        <dbReference type="ARBA" id="ARBA00022840"/>
    </source>
</evidence>
<keyword evidence="7 9" id="KW-0234">DNA repair</keyword>
<dbReference type="InterPro" id="IPR003395">
    <property type="entry name" value="RecF/RecN/SMC_N"/>
</dbReference>
<dbReference type="GO" id="GO:0005524">
    <property type="term" value="F:ATP binding"/>
    <property type="evidence" value="ECO:0007669"/>
    <property type="project" value="UniProtKB-KW"/>
</dbReference>
<dbReference type="PANTHER" id="PTHR11059:SF0">
    <property type="entry name" value="DNA REPAIR PROTEIN RECN"/>
    <property type="match status" value="1"/>
</dbReference>
<comment type="similarity">
    <text evidence="2 9">Belongs to the RecN family.</text>
</comment>